<dbReference type="AlphaFoldDB" id="A0A3B0VRP3"/>
<gene>
    <name evidence="3" type="ORF">MNBD_CHLOROFLEXI01-98</name>
</gene>
<keyword evidence="2" id="KW-0378">Hydrolase</keyword>
<accession>A0A3B0VRP3</accession>
<comment type="cofactor">
    <cofactor evidence="1">
        <name>a divalent metal cation</name>
        <dbReference type="ChEBI" id="CHEBI:60240"/>
    </cofactor>
</comment>
<dbReference type="CDD" id="cd00555">
    <property type="entry name" value="Maf"/>
    <property type="match status" value="1"/>
</dbReference>
<dbReference type="Pfam" id="PF02545">
    <property type="entry name" value="Maf"/>
    <property type="match status" value="1"/>
</dbReference>
<sequence length="221" mass="24117">MGIHFILASQSPRRRELIQLLGYPFEVMVADVDETSVTEPNPAVNVVQTAQLKATEIIDQLTDSLLPTNSIIIAADTTVAFAGEMLNKPADEAEARLMLQRLRNKQHKVHTGMVLLELESGYLWQGVSTAVVTMRNYSDAEIEAYVASGDPLDKAGAYAIQHPHFRPVAHLDGCYCCVMGLPVCDLIVALSRFNVPPPADLTAVSQAHLHYPCPTLASLII</sequence>
<dbReference type="EMBL" id="UOEU01000954">
    <property type="protein sequence ID" value="VAW42783.1"/>
    <property type="molecule type" value="Genomic_DNA"/>
</dbReference>
<evidence type="ECO:0000256" key="2">
    <source>
        <dbReference type="ARBA" id="ARBA00022801"/>
    </source>
</evidence>
<dbReference type="Gene3D" id="3.90.950.10">
    <property type="match status" value="1"/>
</dbReference>
<dbReference type="HAMAP" id="MF_00528">
    <property type="entry name" value="Maf"/>
    <property type="match status" value="1"/>
</dbReference>
<dbReference type="InterPro" id="IPR029001">
    <property type="entry name" value="ITPase-like_fam"/>
</dbReference>
<reference evidence="3" key="1">
    <citation type="submission" date="2018-06" db="EMBL/GenBank/DDBJ databases">
        <authorList>
            <person name="Zhirakovskaya E."/>
        </authorList>
    </citation>
    <scope>NUCLEOTIDE SEQUENCE</scope>
</reference>
<dbReference type="InterPro" id="IPR003697">
    <property type="entry name" value="Maf-like"/>
</dbReference>
<dbReference type="GO" id="GO:0047429">
    <property type="term" value="F:nucleoside triphosphate diphosphatase activity"/>
    <property type="evidence" value="ECO:0007669"/>
    <property type="project" value="InterPro"/>
</dbReference>
<dbReference type="PANTHER" id="PTHR43213:SF5">
    <property type="entry name" value="BIFUNCTIONAL DTTP_UTP PYROPHOSPHATASE_METHYLTRANSFERASE PROTEIN-RELATED"/>
    <property type="match status" value="1"/>
</dbReference>
<dbReference type="SUPFAM" id="SSF52972">
    <property type="entry name" value="ITPase-like"/>
    <property type="match status" value="1"/>
</dbReference>
<proteinExistence type="inferred from homology"/>
<evidence type="ECO:0000313" key="3">
    <source>
        <dbReference type="EMBL" id="VAW42783.1"/>
    </source>
</evidence>
<organism evidence="3">
    <name type="scientific">hydrothermal vent metagenome</name>
    <dbReference type="NCBI Taxonomy" id="652676"/>
    <lineage>
        <taxon>unclassified sequences</taxon>
        <taxon>metagenomes</taxon>
        <taxon>ecological metagenomes</taxon>
    </lineage>
</organism>
<dbReference type="PANTHER" id="PTHR43213">
    <property type="entry name" value="BIFUNCTIONAL DTTP/UTP PYROPHOSPHATASE/METHYLTRANSFERASE PROTEIN-RELATED"/>
    <property type="match status" value="1"/>
</dbReference>
<name>A0A3B0VRP3_9ZZZZ</name>
<dbReference type="PIRSF" id="PIRSF006305">
    <property type="entry name" value="Maf"/>
    <property type="match status" value="1"/>
</dbReference>
<protein>
    <submittedName>
        <fullName evidence="3">Septum formation protein Maf</fullName>
    </submittedName>
</protein>
<evidence type="ECO:0000256" key="1">
    <source>
        <dbReference type="ARBA" id="ARBA00001968"/>
    </source>
</evidence>
<dbReference type="NCBIfam" id="TIGR00172">
    <property type="entry name" value="maf"/>
    <property type="match status" value="1"/>
</dbReference>